<dbReference type="Pfam" id="PF11559">
    <property type="entry name" value="ADIP"/>
    <property type="match status" value="1"/>
</dbReference>
<sequence>MLDTENLRTASLYINNQLLSRGLLKDGQSIDFTDPCRPGSDGAATMGRIMSVVNDLILRRDRDAEHRETLSTTMRSLRADNLRLTKDVNQLTEKNEEAQRKVGLADASEASLKLQLKSADSAARRLKEEVARTKTLVAQARATCANDVRRRDRQIDTLKKQLGEAGRARGARTNPAITTISVTGDFGGSEKGGPPTAHGSLSGDDYSLRSETNAFLAKLVQDLSQENEAILVAMHHTIDELRQMSGWEREAGEGDSVVKQPSWQEMAVELDTVLDHMKNILTNPSFVPIEEVEMREEEINRLKEGWIKMENRWREAVHLIDGWRKRMAADGKPVCDEELQMGLRLSPVRLRSAGGVDGAHNLELSDVAEEEDEMEDVQPSPCPSAEEPASHVSHDDEANGDRRPLDLLGRRGPVRFGQTDPGDRIQRPEPEQAAAPNPEPDSPRSSSPLPEPPQISPLRDLPSAGNRGSDRAKTLRRRPREFTAATTTSEKNTREPVQKTNLRAARVSDHAATRSYLNNQGEMPRSPSRSSLDEALLSRSEDMDQEEDREEKEDEPADYNAGLGEVEDEVEDEDEDEDEMATTAPPQKTPRTSTSKLPVSRNASEDDGKTDTIRMRQQSPLTMSAIASKLAASEREADAARVRAKLKAFRGAQRPTIAPTEKARSPKRTERHVRHHRPEEEDRGVGDHDDAGHDDGGQDVDPVKHDADVEQENVESSKPEKRKRDRKTGGGKSSRRRSTLSPWELDTLISGKAQ</sequence>
<dbReference type="InterPro" id="IPR021622">
    <property type="entry name" value="Afadin/alpha-actinin-bd"/>
</dbReference>
<gene>
    <name evidence="5" type="ORF">GMORB2_5956</name>
</gene>
<dbReference type="RefSeq" id="XP_035322892.1">
    <property type="nucleotide sequence ID" value="XM_035467926.1"/>
</dbReference>
<accession>A0A9P4YY82</accession>
<keyword evidence="6" id="KW-1185">Reference proteome</keyword>
<feature type="coiled-coil region" evidence="3">
    <location>
        <begin position="74"/>
        <end position="143"/>
    </location>
</feature>
<feature type="compositionally biased region" description="Basic and acidic residues" evidence="4">
    <location>
        <begin position="421"/>
        <end position="430"/>
    </location>
</feature>
<evidence type="ECO:0000313" key="6">
    <source>
        <dbReference type="Proteomes" id="UP000749293"/>
    </source>
</evidence>
<feature type="compositionally biased region" description="Polar residues" evidence="4">
    <location>
        <begin position="584"/>
        <end position="597"/>
    </location>
</feature>
<feature type="compositionally biased region" description="Basic and acidic residues" evidence="4">
    <location>
        <begin position="677"/>
        <end position="708"/>
    </location>
</feature>
<evidence type="ECO:0000313" key="5">
    <source>
        <dbReference type="EMBL" id="KAF4124240.1"/>
    </source>
</evidence>
<feature type="compositionally biased region" description="Basic and acidic residues" evidence="4">
    <location>
        <begin position="388"/>
        <end position="409"/>
    </location>
</feature>
<name>A0A9P4YY82_9HYPO</name>
<feature type="region of interest" description="Disordered" evidence="4">
    <location>
        <begin position="368"/>
        <end position="620"/>
    </location>
</feature>
<dbReference type="EMBL" id="JAANYQ010000005">
    <property type="protein sequence ID" value="KAF4124240.1"/>
    <property type="molecule type" value="Genomic_DNA"/>
</dbReference>
<evidence type="ECO:0000256" key="4">
    <source>
        <dbReference type="SAM" id="MobiDB-lite"/>
    </source>
</evidence>
<evidence type="ECO:0000256" key="2">
    <source>
        <dbReference type="ARBA" id="ARBA00023054"/>
    </source>
</evidence>
<keyword evidence="2 3" id="KW-0175">Coiled coil</keyword>
<organism evidence="5 6">
    <name type="scientific">Geosmithia morbida</name>
    <dbReference type="NCBI Taxonomy" id="1094350"/>
    <lineage>
        <taxon>Eukaryota</taxon>
        <taxon>Fungi</taxon>
        <taxon>Dikarya</taxon>
        <taxon>Ascomycota</taxon>
        <taxon>Pezizomycotina</taxon>
        <taxon>Sordariomycetes</taxon>
        <taxon>Hypocreomycetidae</taxon>
        <taxon>Hypocreales</taxon>
        <taxon>Bionectriaceae</taxon>
        <taxon>Geosmithia</taxon>
    </lineage>
</organism>
<comment type="caution">
    <text evidence="5">The sequence shown here is derived from an EMBL/GenBank/DDBJ whole genome shotgun (WGS) entry which is preliminary data.</text>
</comment>
<evidence type="ECO:0000256" key="1">
    <source>
        <dbReference type="ARBA" id="ARBA00009291"/>
    </source>
</evidence>
<evidence type="ECO:0000256" key="3">
    <source>
        <dbReference type="SAM" id="Coils"/>
    </source>
</evidence>
<feature type="compositionally biased region" description="Acidic residues" evidence="4">
    <location>
        <begin position="543"/>
        <end position="557"/>
    </location>
</feature>
<feature type="region of interest" description="Disordered" evidence="4">
    <location>
        <begin position="179"/>
        <end position="205"/>
    </location>
</feature>
<dbReference type="Proteomes" id="UP000749293">
    <property type="component" value="Unassembled WGS sequence"/>
</dbReference>
<feature type="compositionally biased region" description="Basic and acidic residues" evidence="4">
    <location>
        <begin position="603"/>
        <end position="614"/>
    </location>
</feature>
<dbReference type="GeneID" id="55972181"/>
<reference evidence="5" key="1">
    <citation type="submission" date="2020-03" db="EMBL/GenBank/DDBJ databases">
        <title>Site-based positive gene gene selection in Geosmithia morbida across the United States reveals a broad range of putative effectors and factors for local host and environmental adapation.</title>
        <authorList>
            <person name="Onufrak A."/>
            <person name="Murdoch R.W."/>
            <person name="Gazis R."/>
            <person name="Huff M."/>
            <person name="Staton M."/>
            <person name="Klingeman W."/>
            <person name="Hadziabdic D."/>
        </authorList>
    </citation>
    <scope>NUCLEOTIDE SEQUENCE</scope>
    <source>
        <strain evidence="5">1262</strain>
    </source>
</reference>
<proteinExistence type="inferred from homology"/>
<feature type="region of interest" description="Disordered" evidence="4">
    <location>
        <begin position="634"/>
        <end position="754"/>
    </location>
</feature>
<feature type="compositionally biased region" description="Acidic residues" evidence="4">
    <location>
        <begin position="565"/>
        <end position="580"/>
    </location>
</feature>
<protein>
    <submittedName>
        <fullName evidence="5">Afadin- and alpha -actinin-Binding</fullName>
    </submittedName>
</protein>
<comment type="similarity">
    <text evidence="1">Belongs to the ADIP family.</text>
</comment>
<dbReference type="AlphaFoldDB" id="A0A9P4YY82"/>
<dbReference type="OrthoDB" id="312015at2759"/>